<dbReference type="Proteomes" id="UP000824540">
    <property type="component" value="Unassembled WGS sequence"/>
</dbReference>
<gene>
    <name evidence="2" type="ORF">JZ751_024881</name>
</gene>
<evidence type="ECO:0000313" key="2">
    <source>
        <dbReference type="EMBL" id="KAG9350992.1"/>
    </source>
</evidence>
<dbReference type="EMBL" id="JAFBMS010000007">
    <property type="protein sequence ID" value="KAG9350992.1"/>
    <property type="molecule type" value="Genomic_DNA"/>
</dbReference>
<protein>
    <submittedName>
        <fullName evidence="2">Uncharacterized protein</fullName>
    </submittedName>
</protein>
<evidence type="ECO:0000256" key="1">
    <source>
        <dbReference type="SAM" id="MobiDB-lite"/>
    </source>
</evidence>
<keyword evidence="3" id="KW-1185">Reference proteome</keyword>
<comment type="caution">
    <text evidence="2">The sequence shown here is derived from an EMBL/GenBank/DDBJ whole genome shotgun (WGS) entry which is preliminary data.</text>
</comment>
<dbReference type="AlphaFoldDB" id="A0A8T2PLT3"/>
<reference evidence="2" key="1">
    <citation type="thesis" date="2021" institute="BYU ScholarsArchive" country="Provo, UT, USA">
        <title>Applications of and Algorithms for Genome Assembly and Genomic Analyses with an Emphasis on Marine Teleosts.</title>
        <authorList>
            <person name="Pickett B.D."/>
        </authorList>
    </citation>
    <scope>NUCLEOTIDE SEQUENCE</scope>
    <source>
        <strain evidence="2">HI-2016</strain>
    </source>
</reference>
<accession>A0A8T2PLT3</accession>
<feature type="region of interest" description="Disordered" evidence="1">
    <location>
        <begin position="129"/>
        <end position="152"/>
    </location>
</feature>
<proteinExistence type="predicted"/>
<organism evidence="2 3">
    <name type="scientific">Albula glossodonta</name>
    <name type="common">roundjaw bonefish</name>
    <dbReference type="NCBI Taxonomy" id="121402"/>
    <lineage>
        <taxon>Eukaryota</taxon>
        <taxon>Metazoa</taxon>
        <taxon>Chordata</taxon>
        <taxon>Craniata</taxon>
        <taxon>Vertebrata</taxon>
        <taxon>Euteleostomi</taxon>
        <taxon>Actinopterygii</taxon>
        <taxon>Neopterygii</taxon>
        <taxon>Teleostei</taxon>
        <taxon>Albuliformes</taxon>
        <taxon>Albulidae</taxon>
        <taxon>Albula</taxon>
    </lineage>
</organism>
<dbReference type="OrthoDB" id="8996459at2759"/>
<feature type="non-terminal residue" evidence="2">
    <location>
        <position position="152"/>
    </location>
</feature>
<name>A0A8T2PLT3_9TELE</name>
<evidence type="ECO:0000313" key="3">
    <source>
        <dbReference type="Proteomes" id="UP000824540"/>
    </source>
</evidence>
<sequence length="152" mass="16356">MPPSATLLLKLYTVDRFSLRMVLVGWTALGLFVESGSETQPSIDTGALQVSLNEGAHQLRLYRSGPDPDQPLSTKALTSAGRWVPCSTVLVRVARAPVDENGRALSRSQVPEADWAEMGLLRPRPAYSEGGYYSSSARPTPGEASLQAAMSH</sequence>